<comment type="caution">
    <text evidence="12">The sequence shown here is derived from an EMBL/GenBank/DDBJ whole genome shotgun (WGS) entry which is preliminary data.</text>
</comment>
<dbReference type="Pfam" id="PF00001">
    <property type="entry name" value="7tm_1"/>
    <property type="match status" value="1"/>
</dbReference>
<evidence type="ECO:0000256" key="8">
    <source>
        <dbReference type="ARBA" id="ARBA00023170"/>
    </source>
</evidence>
<name>A0A2J7RC06_9NEOP</name>
<accession>A0A2J7RC06</accession>
<dbReference type="AlphaFoldDB" id="A0A2J7RC06"/>
<evidence type="ECO:0000256" key="1">
    <source>
        <dbReference type="ARBA" id="ARBA00004651"/>
    </source>
</evidence>
<evidence type="ECO:0000313" key="13">
    <source>
        <dbReference type="Proteomes" id="UP000235965"/>
    </source>
</evidence>
<keyword evidence="5 10" id="KW-1133">Transmembrane helix</keyword>
<dbReference type="GO" id="GO:0004995">
    <property type="term" value="F:tachykinin receptor activity"/>
    <property type="evidence" value="ECO:0007669"/>
    <property type="project" value="InterPro"/>
</dbReference>
<dbReference type="PRINTS" id="PR01012">
    <property type="entry name" value="NRPEPTIDEYR"/>
</dbReference>
<comment type="similarity">
    <text evidence="2">Belongs to the G-protein coupled receptor 1 family.</text>
</comment>
<proteinExistence type="inferred from homology"/>
<dbReference type="OrthoDB" id="5981855at2759"/>
<evidence type="ECO:0000256" key="6">
    <source>
        <dbReference type="ARBA" id="ARBA00023040"/>
    </source>
</evidence>
<evidence type="ECO:0000256" key="4">
    <source>
        <dbReference type="ARBA" id="ARBA00022692"/>
    </source>
</evidence>
<dbReference type="PRINTS" id="PR00237">
    <property type="entry name" value="GPCRRHODOPSN"/>
</dbReference>
<dbReference type="SUPFAM" id="SSF81321">
    <property type="entry name" value="Family A G protein-coupled receptor-like"/>
    <property type="match status" value="1"/>
</dbReference>
<evidence type="ECO:0000256" key="7">
    <source>
        <dbReference type="ARBA" id="ARBA00023136"/>
    </source>
</evidence>
<comment type="subcellular location">
    <subcellularLocation>
        <location evidence="1">Cell membrane</location>
        <topology evidence="1">Multi-pass membrane protein</topology>
    </subcellularLocation>
</comment>
<evidence type="ECO:0000259" key="11">
    <source>
        <dbReference type="PROSITE" id="PS50262"/>
    </source>
</evidence>
<dbReference type="PANTHER" id="PTHR46925">
    <property type="entry name" value="G-PROTEIN COUPLED RECEPTOR TKR-1-RELATED"/>
    <property type="match status" value="1"/>
</dbReference>
<dbReference type="PANTHER" id="PTHR46925:SF2">
    <property type="entry name" value="G-PROTEIN COUPLED RECEPTOR TKR-1-RELATED"/>
    <property type="match status" value="1"/>
</dbReference>
<dbReference type="InterPro" id="IPR000611">
    <property type="entry name" value="NPY_rcpt"/>
</dbReference>
<keyword evidence="4 10" id="KW-0812">Transmembrane</keyword>
<dbReference type="InterPro" id="IPR000276">
    <property type="entry name" value="GPCR_Rhodpsn"/>
</dbReference>
<dbReference type="Proteomes" id="UP000235965">
    <property type="component" value="Unassembled WGS sequence"/>
</dbReference>
<dbReference type="InterPro" id="IPR017452">
    <property type="entry name" value="GPCR_Rhodpsn_7TM"/>
</dbReference>
<gene>
    <name evidence="12" type="ORF">B7P43_G08972</name>
</gene>
<dbReference type="GO" id="GO:0004983">
    <property type="term" value="F:neuropeptide Y receptor activity"/>
    <property type="evidence" value="ECO:0007669"/>
    <property type="project" value="InterPro"/>
</dbReference>
<evidence type="ECO:0000256" key="5">
    <source>
        <dbReference type="ARBA" id="ARBA00022989"/>
    </source>
</evidence>
<evidence type="ECO:0000256" key="9">
    <source>
        <dbReference type="ARBA" id="ARBA00023224"/>
    </source>
</evidence>
<keyword evidence="6" id="KW-0297">G-protein coupled receptor</keyword>
<sequence length="119" mass="13443">MTHSTHDQKPLAAEYGRILRLAALQYALREVRASYAFAYLSLAHSSSTHRRMRTVTNYFLVNLSVSDLLMSLLNCIFNFIFMLNSDWPFGAIYCIVNNFVANVTVAASVFTLVAISIDR</sequence>
<keyword evidence="13" id="KW-1185">Reference proteome</keyword>
<keyword evidence="8" id="KW-0675">Receptor</keyword>
<feature type="domain" description="G-protein coupled receptors family 1 profile" evidence="11">
    <location>
        <begin position="34"/>
        <end position="119"/>
    </location>
</feature>
<dbReference type="PROSITE" id="PS50262">
    <property type="entry name" value="G_PROTEIN_RECEP_F1_2"/>
    <property type="match status" value="1"/>
</dbReference>
<evidence type="ECO:0000256" key="10">
    <source>
        <dbReference type="SAM" id="Phobius"/>
    </source>
</evidence>
<keyword evidence="3" id="KW-1003">Cell membrane</keyword>
<dbReference type="Gene3D" id="1.20.1070.10">
    <property type="entry name" value="Rhodopsin 7-helix transmembrane proteins"/>
    <property type="match status" value="1"/>
</dbReference>
<evidence type="ECO:0000313" key="12">
    <source>
        <dbReference type="EMBL" id="PNF38361.1"/>
    </source>
</evidence>
<keyword evidence="9" id="KW-0807">Transducer</keyword>
<dbReference type="InterPro" id="IPR001681">
    <property type="entry name" value="Neurokn_rcpt"/>
</dbReference>
<keyword evidence="7 10" id="KW-0472">Membrane</keyword>
<organism evidence="12 13">
    <name type="scientific">Cryptotermes secundus</name>
    <dbReference type="NCBI Taxonomy" id="105785"/>
    <lineage>
        <taxon>Eukaryota</taxon>
        <taxon>Metazoa</taxon>
        <taxon>Ecdysozoa</taxon>
        <taxon>Arthropoda</taxon>
        <taxon>Hexapoda</taxon>
        <taxon>Insecta</taxon>
        <taxon>Pterygota</taxon>
        <taxon>Neoptera</taxon>
        <taxon>Polyneoptera</taxon>
        <taxon>Dictyoptera</taxon>
        <taxon>Blattodea</taxon>
        <taxon>Blattoidea</taxon>
        <taxon>Termitoidae</taxon>
        <taxon>Kalotermitidae</taxon>
        <taxon>Cryptotermitinae</taxon>
        <taxon>Cryptotermes</taxon>
    </lineage>
</organism>
<dbReference type="STRING" id="105785.A0A2J7RC06"/>
<feature type="transmembrane region" description="Helical" evidence="10">
    <location>
        <begin position="59"/>
        <end position="83"/>
    </location>
</feature>
<feature type="transmembrane region" description="Helical" evidence="10">
    <location>
        <begin position="89"/>
        <end position="115"/>
    </location>
</feature>
<dbReference type="EMBL" id="NEVH01005888">
    <property type="protein sequence ID" value="PNF38361.1"/>
    <property type="molecule type" value="Genomic_DNA"/>
</dbReference>
<protein>
    <recommendedName>
        <fullName evidence="11">G-protein coupled receptors family 1 profile domain-containing protein</fullName>
    </recommendedName>
</protein>
<reference evidence="12 13" key="1">
    <citation type="submission" date="2017-12" db="EMBL/GenBank/DDBJ databases">
        <title>Hemimetabolous genomes reveal molecular basis of termite eusociality.</title>
        <authorList>
            <person name="Harrison M.C."/>
            <person name="Jongepier E."/>
            <person name="Robertson H.M."/>
            <person name="Arning N."/>
            <person name="Bitard-Feildel T."/>
            <person name="Chao H."/>
            <person name="Childers C.P."/>
            <person name="Dinh H."/>
            <person name="Doddapaneni H."/>
            <person name="Dugan S."/>
            <person name="Gowin J."/>
            <person name="Greiner C."/>
            <person name="Han Y."/>
            <person name="Hu H."/>
            <person name="Hughes D.S.T."/>
            <person name="Huylmans A.-K."/>
            <person name="Kemena C."/>
            <person name="Kremer L.P.M."/>
            <person name="Lee S.L."/>
            <person name="Lopez-Ezquerra A."/>
            <person name="Mallet L."/>
            <person name="Monroy-Kuhn J.M."/>
            <person name="Moser A."/>
            <person name="Murali S.C."/>
            <person name="Muzny D.M."/>
            <person name="Otani S."/>
            <person name="Piulachs M.-D."/>
            <person name="Poelchau M."/>
            <person name="Qu J."/>
            <person name="Schaub F."/>
            <person name="Wada-Katsumata A."/>
            <person name="Worley K.C."/>
            <person name="Xie Q."/>
            <person name="Ylla G."/>
            <person name="Poulsen M."/>
            <person name="Gibbs R.A."/>
            <person name="Schal C."/>
            <person name="Richards S."/>
            <person name="Belles X."/>
            <person name="Korb J."/>
            <person name="Bornberg-Bauer E."/>
        </authorList>
    </citation>
    <scope>NUCLEOTIDE SEQUENCE [LARGE SCALE GENOMIC DNA]</scope>
    <source>
        <tissue evidence="12">Whole body</tissue>
    </source>
</reference>
<dbReference type="GO" id="GO:0005886">
    <property type="term" value="C:plasma membrane"/>
    <property type="evidence" value="ECO:0007669"/>
    <property type="project" value="UniProtKB-SubCell"/>
</dbReference>
<evidence type="ECO:0000256" key="2">
    <source>
        <dbReference type="ARBA" id="ARBA00010663"/>
    </source>
</evidence>
<evidence type="ECO:0000256" key="3">
    <source>
        <dbReference type="ARBA" id="ARBA00022475"/>
    </source>
</evidence>
<dbReference type="InParanoid" id="A0A2J7RC06"/>